<sequence>MAATMVAIVAFAAEASPLMTGRSPSAPISAQISLLHRVLIYAKEGTQKLIDGRWNLSQAESKLGITLSADETDQLMACTGKIVCSNRGDEIFASAASVLRPDLLVTAKHVFAKGRGGAVSPGWCSFRSFAQRNTAIPIVIEKDQRKGYFLNNEDFIVVRLKRALKGCNGFALNKSDSSLAEGDEIFSATAISAGA</sequence>
<proteinExistence type="predicted"/>
<evidence type="ECO:0008006" key="3">
    <source>
        <dbReference type="Google" id="ProtNLM"/>
    </source>
</evidence>
<dbReference type="STRING" id="1774969.AUC69_15800"/>
<evidence type="ECO:0000313" key="2">
    <source>
        <dbReference type="Proteomes" id="UP000094472"/>
    </source>
</evidence>
<dbReference type="Proteomes" id="UP000094472">
    <property type="component" value="Unassembled WGS sequence"/>
</dbReference>
<evidence type="ECO:0000313" key="1">
    <source>
        <dbReference type="EMBL" id="ODR96209.1"/>
    </source>
</evidence>
<reference evidence="1 2" key="1">
    <citation type="journal article" date="2016" name="Environ. Microbiol.">
        <title>New Methyloceanibacter diversity from North Sea sediments includes methanotroph containing solely the soluble methane monooxygenase.</title>
        <authorList>
            <person name="Vekeman B."/>
            <person name="Kerckhof F.M."/>
            <person name="Cremers G."/>
            <person name="de Vos P."/>
            <person name="Vandamme P."/>
            <person name="Boon N."/>
            <person name="Op den Camp H.J."/>
            <person name="Heylen K."/>
        </authorList>
    </citation>
    <scope>NUCLEOTIDE SEQUENCE [LARGE SCALE GENOMIC DNA]</scope>
    <source>
        <strain evidence="1 2">R-67175</strain>
    </source>
</reference>
<gene>
    <name evidence="1" type="ORF">AUC69_15800</name>
</gene>
<protein>
    <recommendedName>
        <fullName evidence="3">Serine protease</fullName>
    </recommendedName>
</protein>
<accession>A0A1E3VRQ5</accession>
<dbReference type="AlphaFoldDB" id="A0A1E3VRQ5"/>
<organism evidence="1 2">
    <name type="scientific">Methyloceanibacter superfactus</name>
    <dbReference type="NCBI Taxonomy" id="1774969"/>
    <lineage>
        <taxon>Bacteria</taxon>
        <taxon>Pseudomonadati</taxon>
        <taxon>Pseudomonadota</taxon>
        <taxon>Alphaproteobacteria</taxon>
        <taxon>Hyphomicrobiales</taxon>
        <taxon>Hyphomicrobiaceae</taxon>
        <taxon>Methyloceanibacter</taxon>
    </lineage>
</organism>
<keyword evidence="2" id="KW-1185">Reference proteome</keyword>
<comment type="caution">
    <text evidence="1">The sequence shown here is derived from an EMBL/GenBank/DDBJ whole genome shotgun (WGS) entry which is preliminary data.</text>
</comment>
<name>A0A1E3VRQ5_9HYPH</name>
<dbReference type="EMBL" id="LPWF01000030">
    <property type="protein sequence ID" value="ODR96209.1"/>
    <property type="molecule type" value="Genomic_DNA"/>
</dbReference>